<proteinExistence type="predicted"/>
<feature type="chain" id="PRO_5023063128" evidence="1">
    <location>
        <begin position="23"/>
        <end position="212"/>
    </location>
</feature>
<comment type="caution">
    <text evidence="2">The sequence shown here is derived from an EMBL/GenBank/DDBJ whole genome shotgun (WGS) entry which is preliminary data.</text>
</comment>
<dbReference type="InterPro" id="IPR046732">
    <property type="entry name" value="DUF6624"/>
</dbReference>
<gene>
    <name evidence="2" type="ORF">Pla111_09050</name>
</gene>
<dbReference type="OrthoDB" id="7446297at2"/>
<sequence length="212" mass="23387" precursor="true">MPRHLRLLPLGSLLLATTLGVAAPPSANPVDTELLAELVARYERDQFIRSQFSGGVLPIEHHAIAAALTIQLVGTAIDRENTAWLEGIVAERGWPSTQLVGQRGAHCAWLLVQHADLRPDFQERCLELMRAASDESVAPQELAYLEDRIAVGQGKPQRYGTQLHMQEGRLAPQPLADPQRVDTLRAEVGLPPLEEYLRMANAFFLHEANGQP</sequence>
<name>A0A5C5WC97_9BACT</name>
<evidence type="ECO:0000313" key="3">
    <source>
        <dbReference type="Proteomes" id="UP000318995"/>
    </source>
</evidence>
<dbReference type="Proteomes" id="UP000318995">
    <property type="component" value="Unassembled WGS sequence"/>
</dbReference>
<keyword evidence="1" id="KW-0732">Signal</keyword>
<feature type="signal peptide" evidence="1">
    <location>
        <begin position="1"/>
        <end position="22"/>
    </location>
</feature>
<evidence type="ECO:0000256" key="1">
    <source>
        <dbReference type="SAM" id="SignalP"/>
    </source>
</evidence>
<dbReference type="RefSeq" id="WP_146571804.1">
    <property type="nucleotide sequence ID" value="NZ_SJPH01000002.1"/>
</dbReference>
<dbReference type="Pfam" id="PF20329">
    <property type="entry name" value="DUF6624"/>
    <property type="match status" value="1"/>
</dbReference>
<organism evidence="2 3">
    <name type="scientific">Botrimarina hoheduenensis</name>
    <dbReference type="NCBI Taxonomy" id="2528000"/>
    <lineage>
        <taxon>Bacteria</taxon>
        <taxon>Pseudomonadati</taxon>
        <taxon>Planctomycetota</taxon>
        <taxon>Planctomycetia</taxon>
        <taxon>Pirellulales</taxon>
        <taxon>Lacipirellulaceae</taxon>
        <taxon>Botrimarina</taxon>
    </lineage>
</organism>
<dbReference type="EMBL" id="SJPH01000002">
    <property type="protein sequence ID" value="TWT47292.1"/>
    <property type="molecule type" value="Genomic_DNA"/>
</dbReference>
<accession>A0A5C5WC97</accession>
<protein>
    <submittedName>
        <fullName evidence="2">Uncharacterized protein</fullName>
    </submittedName>
</protein>
<keyword evidence="3" id="KW-1185">Reference proteome</keyword>
<evidence type="ECO:0000313" key="2">
    <source>
        <dbReference type="EMBL" id="TWT47292.1"/>
    </source>
</evidence>
<reference evidence="2 3" key="1">
    <citation type="submission" date="2019-02" db="EMBL/GenBank/DDBJ databases">
        <title>Deep-cultivation of Planctomycetes and their phenomic and genomic characterization uncovers novel biology.</title>
        <authorList>
            <person name="Wiegand S."/>
            <person name="Jogler M."/>
            <person name="Boedeker C."/>
            <person name="Pinto D."/>
            <person name="Vollmers J."/>
            <person name="Rivas-Marin E."/>
            <person name="Kohn T."/>
            <person name="Peeters S.H."/>
            <person name="Heuer A."/>
            <person name="Rast P."/>
            <person name="Oberbeckmann S."/>
            <person name="Bunk B."/>
            <person name="Jeske O."/>
            <person name="Meyerdierks A."/>
            <person name="Storesund J.E."/>
            <person name="Kallscheuer N."/>
            <person name="Luecker S."/>
            <person name="Lage O.M."/>
            <person name="Pohl T."/>
            <person name="Merkel B.J."/>
            <person name="Hornburger P."/>
            <person name="Mueller R.-W."/>
            <person name="Bruemmer F."/>
            <person name="Labrenz M."/>
            <person name="Spormann A.M."/>
            <person name="Op Den Camp H."/>
            <person name="Overmann J."/>
            <person name="Amann R."/>
            <person name="Jetten M.S.M."/>
            <person name="Mascher T."/>
            <person name="Medema M.H."/>
            <person name="Devos D.P."/>
            <person name="Kaster A.-K."/>
            <person name="Ovreas L."/>
            <person name="Rohde M."/>
            <person name="Galperin M.Y."/>
            <person name="Jogler C."/>
        </authorList>
    </citation>
    <scope>NUCLEOTIDE SEQUENCE [LARGE SCALE GENOMIC DNA]</scope>
    <source>
        <strain evidence="2 3">Pla111</strain>
    </source>
</reference>
<dbReference type="AlphaFoldDB" id="A0A5C5WC97"/>